<keyword evidence="2" id="KW-1185">Reference proteome</keyword>
<accession>A0ACC1SZ30</accession>
<name>A0ACC1SZ30_9HYPO</name>
<protein>
    <submittedName>
        <fullName evidence="1">Uncharacterized protein</fullName>
    </submittedName>
</protein>
<gene>
    <name evidence="1" type="ORF">NM208_g517</name>
</gene>
<evidence type="ECO:0000313" key="2">
    <source>
        <dbReference type="Proteomes" id="UP001148629"/>
    </source>
</evidence>
<organism evidence="1 2">
    <name type="scientific">Fusarium decemcellulare</name>
    <dbReference type="NCBI Taxonomy" id="57161"/>
    <lineage>
        <taxon>Eukaryota</taxon>
        <taxon>Fungi</taxon>
        <taxon>Dikarya</taxon>
        <taxon>Ascomycota</taxon>
        <taxon>Pezizomycotina</taxon>
        <taxon>Sordariomycetes</taxon>
        <taxon>Hypocreomycetidae</taxon>
        <taxon>Hypocreales</taxon>
        <taxon>Nectriaceae</taxon>
        <taxon>Fusarium</taxon>
        <taxon>Fusarium decemcellulare species complex</taxon>
    </lineage>
</organism>
<reference evidence="1" key="1">
    <citation type="submission" date="2022-08" db="EMBL/GenBank/DDBJ databases">
        <title>Genome Sequence of Fusarium decemcellulare.</title>
        <authorList>
            <person name="Buettner E."/>
        </authorList>
    </citation>
    <scope>NUCLEOTIDE SEQUENCE</scope>
    <source>
        <strain evidence="1">Babe19</strain>
    </source>
</reference>
<sequence length="902" mass="101302">MDLMELSAADISRKCLDSFNQCLAFRPSQDDNLDTDGRSKDKDTQISPIAERQSLNERIEYRLADLNLWIDGIGALAPSKASLDSRLQERLIDLSLVKGNLIMLYQAVEDCKSLLGKQLPLEEALLDIDSALENLVSLSLAIRRTGRRSRLHKADRLFNPQEHNELKKHLECMLVLRPTKKGCRNRFVQAQLHSIGLKKRRPDFEFPTQEFSSEFNQLTVPLQDQPADVLNPMATSILSHSKSLPLKDNNVPPIISATSASIPESKLGYNDSARKNPDSSPRTEITQITASARYPRPRISSSNQQVIQCPCCCQTLPIPEVKDNDKWRLPTVIEQVAPQQPDKSGLEIYSADEHGDESAAAETDMSQSTRQTLESIETPCQSEVAPEVLLGGCRCVEIDVWNGEGATYKNDFRSLEANLPGRVSTSSNSFFPEASKRLSRFFRVGKADSAPTFEAPDREPSPEPAQETHMTEPILMHGWTLAAPCGFREVCKAIKESAFVNSDLPVIVSLEVHADLKQQEMMVKIMEDEWEDLLLDQPIEDCDPRFRLPNLEDLRNKILVKVKKSPANSIIPPALKSPSPKIEGEEMNRLSKKASLESVVDTSPTVEPESKSEFMPDITSGAMSRKIPICHMLGQLGVYTQSVHFRGFDTLEARTPAHIFSVNESRILQLDKASTQDLFKHNQRYFFRVFPNAQRVDSSKPDPLLFWTRGVQMVMLNWQHLDNGMMLNQAMFADEDGWALKPEGYQSSDRAIMTQRDTVPNDVLNLSIFIFGGQILELHGNEHGSNDRFQDIARFARAELVVGEQNYETKPSGTQSQEPQSGVLGYMMDFGSVAEVLPQLSILLLKFRDPSLSGSQLLAWSSIRLDRLNVGYRFIPLFDETGASLEEKLFVKISMTQQERSP</sequence>
<comment type="caution">
    <text evidence="1">The sequence shown here is derived from an EMBL/GenBank/DDBJ whole genome shotgun (WGS) entry which is preliminary data.</text>
</comment>
<proteinExistence type="predicted"/>
<evidence type="ECO:0000313" key="1">
    <source>
        <dbReference type="EMBL" id="KAJ3549409.1"/>
    </source>
</evidence>
<dbReference type="EMBL" id="JANRMS010000023">
    <property type="protein sequence ID" value="KAJ3549409.1"/>
    <property type="molecule type" value="Genomic_DNA"/>
</dbReference>
<dbReference type="Proteomes" id="UP001148629">
    <property type="component" value="Unassembled WGS sequence"/>
</dbReference>